<sequence length="250" mass="26710">MASFLFQQRLPISLLLLLIPLLISPAHSLKCTSQNFTGGSTHYTNCTDLPSLNAYLHWTYVSTNKTLSIAFIAPPPKSDGWVAWAINPTAAGMAGAQALLAYKAANGSMVVKTYNISSYSSVVESKVWFDVLDKKAEFSGGVIRIFAKLALPESLTTVNQVWQVGPSGKAGPEKHEFKPENLNAKGTLQLVEDAGEISPAPSPSPGASGPSGNGTRQSGRDNAGCGRTWNKGFLSFYGFLLLWGILVLGF</sequence>
<keyword evidence="4" id="KW-0249">Electron transport</keyword>
<dbReference type="Gramene" id="CDP03943">
    <property type="protein sequence ID" value="CDP03943"/>
    <property type="gene ID" value="GSCOC_T00016455001"/>
</dbReference>
<keyword evidence="3 8" id="KW-0732">Signal</keyword>
<feature type="chain" id="PRO_5001654649" description="DOMON domain-containing protein" evidence="8">
    <location>
        <begin position="29"/>
        <end position="250"/>
    </location>
</feature>
<dbReference type="InParanoid" id="A0A068U8K5"/>
<dbReference type="InterPro" id="IPR045265">
    <property type="entry name" value="AIR12_DOMON"/>
</dbReference>
<evidence type="ECO:0000256" key="8">
    <source>
        <dbReference type="SAM" id="SignalP"/>
    </source>
</evidence>
<evidence type="ECO:0000256" key="1">
    <source>
        <dbReference type="ARBA" id="ARBA00004370"/>
    </source>
</evidence>
<dbReference type="CDD" id="cd09629">
    <property type="entry name" value="DOMON_CIL1_like"/>
    <property type="match status" value="1"/>
</dbReference>
<dbReference type="PANTHER" id="PTHR23130">
    <property type="entry name" value="CYTOCHROME B561 AND DOMON DOMAIN-CONTAINING PROTEIN"/>
    <property type="match status" value="1"/>
</dbReference>
<dbReference type="PANTHER" id="PTHR23130:SF195">
    <property type="entry name" value="CYTOCHROME B561 AND DOMON DOMAIN-CONTAINING PROTEIN"/>
    <property type="match status" value="1"/>
</dbReference>
<keyword evidence="11" id="KW-1185">Reference proteome</keyword>
<keyword evidence="5 7" id="KW-0472">Membrane</keyword>
<reference evidence="11" key="1">
    <citation type="journal article" date="2014" name="Science">
        <title>The coffee genome provides insight into the convergent evolution of caffeine biosynthesis.</title>
        <authorList>
            <person name="Denoeud F."/>
            <person name="Carretero-Paulet L."/>
            <person name="Dereeper A."/>
            <person name="Droc G."/>
            <person name="Guyot R."/>
            <person name="Pietrella M."/>
            <person name="Zheng C."/>
            <person name="Alberti A."/>
            <person name="Anthony F."/>
            <person name="Aprea G."/>
            <person name="Aury J.M."/>
            <person name="Bento P."/>
            <person name="Bernard M."/>
            <person name="Bocs S."/>
            <person name="Campa C."/>
            <person name="Cenci A."/>
            <person name="Combes M.C."/>
            <person name="Crouzillat D."/>
            <person name="Da Silva C."/>
            <person name="Daddiego L."/>
            <person name="De Bellis F."/>
            <person name="Dussert S."/>
            <person name="Garsmeur O."/>
            <person name="Gayraud T."/>
            <person name="Guignon V."/>
            <person name="Jahn K."/>
            <person name="Jamilloux V."/>
            <person name="Joet T."/>
            <person name="Labadie K."/>
            <person name="Lan T."/>
            <person name="Leclercq J."/>
            <person name="Lepelley M."/>
            <person name="Leroy T."/>
            <person name="Li L.T."/>
            <person name="Librado P."/>
            <person name="Lopez L."/>
            <person name="Munoz A."/>
            <person name="Noel B."/>
            <person name="Pallavicini A."/>
            <person name="Perrotta G."/>
            <person name="Poncet V."/>
            <person name="Pot D."/>
            <person name="Priyono X."/>
            <person name="Rigoreau M."/>
            <person name="Rouard M."/>
            <person name="Rozas J."/>
            <person name="Tranchant-Dubreuil C."/>
            <person name="VanBuren R."/>
            <person name="Zhang Q."/>
            <person name="Andrade A.C."/>
            <person name="Argout X."/>
            <person name="Bertrand B."/>
            <person name="de Kochko A."/>
            <person name="Graziosi G."/>
            <person name="Henry R.J."/>
            <person name="Jayarama X."/>
            <person name="Ming R."/>
            <person name="Nagai C."/>
            <person name="Rounsley S."/>
            <person name="Sankoff D."/>
            <person name="Giuliano G."/>
            <person name="Albert V.A."/>
            <person name="Wincker P."/>
            <person name="Lashermes P."/>
        </authorList>
    </citation>
    <scope>NUCLEOTIDE SEQUENCE [LARGE SCALE GENOMIC DNA]</scope>
    <source>
        <strain evidence="11">cv. DH200-94</strain>
    </source>
</reference>
<dbReference type="InterPro" id="IPR005018">
    <property type="entry name" value="DOMON_domain"/>
</dbReference>
<evidence type="ECO:0000256" key="6">
    <source>
        <dbReference type="SAM" id="MobiDB-lite"/>
    </source>
</evidence>
<organism evidence="10 11">
    <name type="scientific">Coffea canephora</name>
    <name type="common">Robusta coffee</name>
    <dbReference type="NCBI Taxonomy" id="49390"/>
    <lineage>
        <taxon>Eukaryota</taxon>
        <taxon>Viridiplantae</taxon>
        <taxon>Streptophyta</taxon>
        <taxon>Embryophyta</taxon>
        <taxon>Tracheophyta</taxon>
        <taxon>Spermatophyta</taxon>
        <taxon>Magnoliopsida</taxon>
        <taxon>eudicotyledons</taxon>
        <taxon>Gunneridae</taxon>
        <taxon>Pentapetalae</taxon>
        <taxon>asterids</taxon>
        <taxon>lamiids</taxon>
        <taxon>Gentianales</taxon>
        <taxon>Rubiaceae</taxon>
        <taxon>Ixoroideae</taxon>
        <taxon>Gardenieae complex</taxon>
        <taxon>Bertiereae - Coffeeae clade</taxon>
        <taxon>Coffeeae</taxon>
        <taxon>Coffea</taxon>
    </lineage>
</organism>
<dbReference type="GO" id="GO:0016020">
    <property type="term" value="C:membrane"/>
    <property type="evidence" value="ECO:0007669"/>
    <property type="project" value="UniProtKB-SubCell"/>
</dbReference>
<keyword evidence="7" id="KW-0812">Transmembrane</keyword>
<feature type="region of interest" description="Disordered" evidence="6">
    <location>
        <begin position="195"/>
        <end position="223"/>
    </location>
</feature>
<feature type="domain" description="DOMON" evidence="9">
    <location>
        <begin position="52"/>
        <end position="165"/>
    </location>
</feature>
<protein>
    <recommendedName>
        <fullName evidence="9">DOMON domain-containing protein</fullName>
    </recommendedName>
</protein>
<comment type="subcellular location">
    <subcellularLocation>
        <location evidence="1">Membrane</location>
    </subcellularLocation>
</comment>
<evidence type="ECO:0000256" key="2">
    <source>
        <dbReference type="ARBA" id="ARBA00022448"/>
    </source>
</evidence>
<dbReference type="Pfam" id="PF04526">
    <property type="entry name" value="DUF568"/>
    <property type="match status" value="1"/>
</dbReference>
<evidence type="ECO:0000256" key="4">
    <source>
        <dbReference type="ARBA" id="ARBA00022982"/>
    </source>
</evidence>
<dbReference type="Proteomes" id="UP000295252">
    <property type="component" value="Chromosome I"/>
</dbReference>
<evidence type="ECO:0000313" key="11">
    <source>
        <dbReference type="Proteomes" id="UP000295252"/>
    </source>
</evidence>
<dbReference type="EMBL" id="HG739095">
    <property type="protein sequence ID" value="CDP03943.1"/>
    <property type="molecule type" value="Genomic_DNA"/>
</dbReference>
<keyword evidence="2" id="KW-0813">Transport</keyword>
<proteinExistence type="predicted"/>
<dbReference type="OrthoDB" id="2419613at2759"/>
<dbReference type="AlphaFoldDB" id="A0A068U8K5"/>
<evidence type="ECO:0000256" key="5">
    <source>
        <dbReference type="ARBA" id="ARBA00023136"/>
    </source>
</evidence>
<dbReference type="OMA" id="SKSYASC"/>
<gene>
    <name evidence="10" type="ORF">GSCOC_T00016455001</name>
</gene>
<feature type="transmembrane region" description="Helical" evidence="7">
    <location>
        <begin position="232"/>
        <end position="249"/>
    </location>
</feature>
<name>A0A068U8K5_COFCA</name>
<evidence type="ECO:0000256" key="3">
    <source>
        <dbReference type="ARBA" id="ARBA00022729"/>
    </source>
</evidence>
<feature type="signal peptide" evidence="8">
    <location>
        <begin position="1"/>
        <end position="28"/>
    </location>
</feature>
<dbReference type="STRING" id="49390.A0A068U8K5"/>
<evidence type="ECO:0000259" key="9">
    <source>
        <dbReference type="PROSITE" id="PS50836"/>
    </source>
</evidence>
<evidence type="ECO:0000313" key="10">
    <source>
        <dbReference type="EMBL" id="CDP03943.1"/>
    </source>
</evidence>
<dbReference type="PhylomeDB" id="A0A068U8K5"/>
<dbReference type="PROSITE" id="PS50836">
    <property type="entry name" value="DOMON"/>
    <property type="match status" value="1"/>
</dbReference>
<accession>A0A068U8K5</accession>
<keyword evidence="7" id="KW-1133">Transmembrane helix</keyword>
<evidence type="ECO:0000256" key="7">
    <source>
        <dbReference type="SAM" id="Phobius"/>
    </source>
</evidence>